<evidence type="ECO:0000256" key="7">
    <source>
        <dbReference type="ARBA" id="ARBA00022801"/>
    </source>
</evidence>
<keyword evidence="11" id="KW-1133">Transmembrane helix</keyword>
<proteinExistence type="predicted"/>
<evidence type="ECO:0000256" key="3">
    <source>
        <dbReference type="ARBA" id="ARBA00012438"/>
    </source>
</evidence>
<keyword evidence="4 9" id="KW-0597">Phosphoprotein</keyword>
<evidence type="ECO:0000256" key="5">
    <source>
        <dbReference type="ARBA" id="ARBA00022679"/>
    </source>
</evidence>
<evidence type="ECO:0000256" key="10">
    <source>
        <dbReference type="SAM" id="Coils"/>
    </source>
</evidence>
<evidence type="ECO:0000256" key="1">
    <source>
        <dbReference type="ARBA" id="ARBA00000085"/>
    </source>
</evidence>
<dbReference type="SMART" id="SM00304">
    <property type="entry name" value="HAMP"/>
    <property type="match status" value="1"/>
</dbReference>
<dbReference type="CDD" id="cd00082">
    <property type="entry name" value="HisKA"/>
    <property type="match status" value="1"/>
</dbReference>
<keyword evidence="11" id="KW-0812">Transmembrane</keyword>
<evidence type="ECO:0000259" key="12">
    <source>
        <dbReference type="PROSITE" id="PS50109"/>
    </source>
</evidence>
<dbReference type="PROSITE" id="PS50109">
    <property type="entry name" value="HIS_KIN"/>
    <property type="match status" value="1"/>
</dbReference>
<dbReference type="SUPFAM" id="SSF47384">
    <property type="entry name" value="Homodimeric domain of signal transducing histidine kinase"/>
    <property type="match status" value="1"/>
</dbReference>
<feature type="domain" description="HAMP" evidence="14">
    <location>
        <begin position="328"/>
        <end position="381"/>
    </location>
</feature>
<comment type="catalytic activity">
    <reaction evidence="1">
        <text>ATP + protein L-histidine = ADP + protein N-phospho-L-histidine.</text>
        <dbReference type="EC" id="2.7.13.3"/>
    </reaction>
</comment>
<dbReference type="PANTHER" id="PTHR45339:SF1">
    <property type="entry name" value="HYBRID SIGNAL TRANSDUCTION HISTIDINE KINASE J"/>
    <property type="match status" value="1"/>
</dbReference>
<feature type="coiled-coil region" evidence="10">
    <location>
        <begin position="369"/>
        <end position="396"/>
    </location>
</feature>
<dbReference type="RefSeq" id="WP_225249670.1">
    <property type="nucleotide sequence ID" value="NZ_JAIWIU010000019.1"/>
</dbReference>
<dbReference type="InterPro" id="IPR003661">
    <property type="entry name" value="HisK_dim/P_dom"/>
</dbReference>
<dbReference type="InterPro" id="IPR003660">
    <property type="entry name" value="HAMP_dom"/>
</dbReference>
<keyword evidence="11" id="KW-0472">Membrane</keyword>
<keyword evidence="10" id="KW-0175">Coiled coil</keyword>
<dbReference type="PROSITE" id="PS50885">
    <property type="entry name" value="HAMP"/>
    <property type="match status" value="1"/>
</dbReference>
<dbReference type="Gene3D" id="3.30.565.10">
    <property type="entry name" value="Histidine kinase-like ATPase, C-terminal domain"/>
    <property type="match status" value="1"/>
</dbReference>
<evidence type="ECO:0000256" key="2">
    <source>
        <dbReference type="ARBA" id="ARBA00004370"/>
    </source>
</evidence>
<feature type="transmembrane region" description="Helical" evidence="11">
    <location>
        <begin position="305"/>
        <end position="327"/>
    </location>
</feature>
<accession>A0ABS7YHV1</accession>
<protein>
    <recommendedName>
        <fullName evidence="3">histidine kinase</fullName>
        <ecNumber evidence="3">2.7.13.3</ecNumber>
    </recommendedName>
</protein>
<dbReference type="InterPro" id="IPR005467">
    <property type="entry name" value="His_kinase_dom"/>
</dbReference>
<dbReference type="Pfam" id="PF00072">
    <property type="entry name" value="Response_reg"/>
    <property type="match status" value="1"/>
</dbReference>
<comment type="caution">
    <text evidence="15">The sequence shown here is derived from an EMBL/GenBank/DDBJ whole genome shotgun (WGS) entry which is preliminary data.</text>
</comment>
<feature type="modified residue" description="4-aspartylphosphate" evidence="9">
    <location>
        <position position="821"/>
    </location>
</feature>
<name>A0ABS7YHV1_9VIBR</name>
<dbReference type="CDD" id="cd16922">
    <property type="entry name" value="HATPase_EvgS-ArcB-TorS-like"/>
    <property type="match status" value="1"/>
</dbReference>
<keyword evidence="16" id="KW-1185">Reference proteome</keyword>
<dbReference type="CDD" id="cd17546">
    <property type="entry name" value="REC_hyHK_CKI1_RcsC-like"/>
    <property type="match status" value="1"/>
</dbReference>
<evidence type="ECO:0000256" key="4">
    <source>
        <dbReference type="ARBA" id="ARBA00022553"/>
    </source>
</evidence>
<dbReference type="InterPro" id="IPR036097">
    <property type="entry name" value="HisK_dim/P_sf"/>
</dbReference>
<dbReference type="PANTHER" id="PTHR45339">
    <property type="entry name" value="HYBRID SIGNAL TRANSDUCTION HISTIDINE KINASE J"/>
    <property type="match status" value="1"/>
</dbReference>
<keyword evidence="5" id="KW-0808">Transferase</keyword>
<dbReference type="InterPro" id="IPR036890">
    <property type="entry name" value="HATPase_C_sf"/>
</dbReference>
<dbReference type="SUPFAM" id="SSF55874">
    <property type="entry name" value="ATPase domain of HSP90 chaperone/DNA topoisomerase II/histidine kinase"/>
    <property type="match status" value="1"/>
</dbReference>
<dbReference type="SMART" id="SM00448">
    <property type="entry name" value="REC"/>
    <property type="match status" value="1"/>
</dbReference>
<organism evidence="15 16">
    <name type="scientific">Vibrio tritonius</name>
    <dbReference type="NCBI Taxonomy" id="1435069"/>
    <lineage>
        <taxon>Bacteria</taxon>
        <taxon>Pseudomonadati</taxon>
        <taxon>Pseudomonadota</taxon>
        <taxon>Gammaproteobacteria</taxon>
        <taxon>Vibrionales</taxon>
        <taxon>Vibrionaceae</taxon>
        <taxon>Vibrio</taxon>
    </lineage>
</organism>
<evidence type="ECO:0000256" key="6">
    <source>
        <dbReference type="ARBA" id="ARBA00022777"/>
    </source>
</evidence>
<feature type="transmembrane region" description="Helical" evidence="11">
    <location>
        <begin position="12"/>
        <end position="32"/>
    </location>
</feature>
<evidence type="ECO:0000256" key="11">
    <source>
        <dbReference type="SAM" id="Phobius"/>
    </source>
</evidence>
<feature type="domain" description="Response regulatory" evidence="13">
    <location>
        <begin position="771"/>
        <end position="891"/>
    </location>
</feature>
<dbReference type="Pfam" id="PF00512">
    <property type="entry name" value="HisKA"/>
    <property type="match status" value="1"/>
</dbReference>
<dbReference type="EMBL" id="JAIWIU010000019">
    <property type="protein sequence ID" value="MCA2015254.1"/>
    <property type="molecule type" value="Genomic_DNA"/>
</dbReference>
<dbReference type="SUPFAM" id="SSF52172">
    <property type="entry name" value="CheY-like"/>
    <property type="match status" value="1"/>
</dbReference>
<dbReference type="CDD" id="cd06225">
    <property type="entry name" value="HAMP"/>
    <property type="match status" value="1"/>
</dbReference>
<evidence type="ECO:0000256" key="8">
    <source>
        <dbReference type="ARBA" id="ARBA00023012"/>
    </source>
</evidence>
<gene>
    <name evidence="15" type="ORF">LDJ79_03970</name>
</gene>
<dbReference type="Proteomes" id="UP001199044">
    <property type="component" value="Unassembled WGS sequence"/>
</dbReference>
<evidence type="ECO:0000313" key="16">
    <source>
        <dbReference type="Proteomes" id="UP001199044"/>
    </source>
</evidence>
<keyword evidence="7" id="KW-0378">Hydrolase</keyword>
<dbReference type="EC" id="2.7.13.3" evidence="3"/>
<feature type="domain" description="Histidine kinase" evidence="12">
    <location>
        <begin position="403"/>
        <end position="622"/>
    </location>
</feature>
<evidence type="ECO:0000313" key="15">
    <source>
        <dbReference type="EMBL" id="MCA2015254.1"/>
    </source>
</evidence>
<dbReference type="SMART" id="SM00387">
    <property type="entry name" value="HATPase_c"/>
    <property type="match status" value="1"/>
</dbReference>
<dbReference type="Gene3D" id="6.10.340.10">
    <property type="match status" value="1"/>
</dbReference>
<dbReference type="Gene3D" id="3.40.50.2300">
    <property type="match status" value="1"/>
</dbReference>
<evidence type="ECO:0000259" key="13">
    <source>
        <dbReference type="PROSITE" id="PS50110"/>
    </source>
</evidence>
<reference evidence="16" key="1">
    <citation type="submission" date="2023-07" db="EMBL/GenBank/DDBJ databases">
        <title>Molecular identification of indigenous halophilic bacteria isolated from red sea cost, biodegradation of synthetic dyes and assessment of degraded metabolite toxicity.</title>
        <authorList>
            <person name="Chaieb K."/>
            <person name="Altayb H.N."/>
        </authorList>
    </citation>
    <scope>NUCLEOTIDE SEQUENCE [LARGE SCALE GENOMIC DNA]</scope>
    <source>
        <strain evidence="16">K20</strain>
    </source>
</reference>
<dbReference type="Gene3D" id="1.10.287.130">
    <property type="match status" value="1"/>
</dbReference>
<keyword evidence="6" id="KW-0418">Kinase</keyword>
<dbReference type="InterPro" id="IPR003594">
    <property type="entry name" value="HATPase_dom"/>
</dbReference>
<comment type="subcellular location">
    <subcellularLocation>
        <location evidence="2">Membrane</location>
    </subcellularLocation>
</comment>
<dbReference type="InterPro" id="IPR001789">
    <property type="entry name" value="Sig_transdc_resp-reg_receiver"/>
</dbReference>
<dbReference type="SMART" id="SM00388">
    <property type="entry name" value="HisKA"/>
    <property type="match status" value="1"/>
</dbReference>
<sequence length="896" mass="101338">MLRASRFSVKVRLFLLCCLPITVITVATVAYYQQLKHQQAAYQWAAQQSSALSLTTNVSGQIFHLLNPRIDSKSFSDNLIQIGQLFFRLEDVVSQMESHIDDLADSQLIFSDINRLRQLTQVATFDNYQSLYEDTLEGFSLVQSLMTRFQYDLFPYDNQGQLDPTLQWMQKWHVLFGQFLFYRDKQAWLLSDIPSDAAQYDNWLSRYQTVSGRKAYLWSQLLAIRSWGETPTWGSELHLLNTEAGISGERLPSEFMRTKPTEEDLRAFYSIWLNNNSKLYALFHEVGERVAARANERIELIQERIMFVVSSVAVLNMLILVLGFGTFSRISAKLNRILYAMRRLGDGHDEVEAIPVEGNDELSDFARDLNKFVKELQQREQELVDAKETAVSANRAKSAFLANMSHEIRTPLNGIIGMVEIFSATTLNTSQREILLDIDSSSHSLLVLINDILDLSKIESGNLSLTHHAFNMAELVFDSVNMINSKAVSQHIELNVDIDPTLPRCVVSDEFRVKQILMNLLSNSVKFTQDGYVTTKLTYFGGDAPKIHVSVSDTGKGIDNSKLATIFEPFTQEDGSITRRYGGTGLGLAICKQLLDLMHGEIHVTSEVGKGSTFEFSIPVDLQLSQPYPMFAPLTGSALLIHNGSNYRTLVVRECQRLGLRLYQANSVDQLPELPKDVMYVLYCQNLTRSVRSDNEVLVRTFADAQRILLQHHLFVNREFSIPFHSQITLPLMGQRFERALRALVPNSDTTSALGALNGDDVNLKVGHLNRILIVEDNLMNQKIASFFLEKAGLDYVIVSNGQEAVDIITQGGVFCAVLMDCMMPVMDGLSATRKIRQWEKIEKQRRLPIIALTASVLDEDIANCFDAGMDAYLPKPYKSQQLFDVLNELNVFEQS</sequence>
<keyword evidence="8" id="KW-0902">Two-component regulatory system</keyword>
<dbReference type="InterPro" id="IPR011006">
    <property type="entry name" value="CheY-like_superfamily"/>
</dbReference>
<dbReference type="PRINTS" id="PR00344">
    <property type="entry name" value="BCTRLSENSOR"/>
</dbReference>
<evidence type="ECO:0000259" key="14">
    <source>
        <dbReference type="PROSITE" id="PS50885"/>
    </source>
</evidence>
<dbReference type="PROSITE" id="PS50110">
    <property type="entry name" value="RESPONSE_REGULATORY"/>
    <property type="match status" value="1"/>
</dbReference>
<dbReference type="InterPro" id="IPR004358">
    <property type="entry name" value="Sig_transdc_His_kin-like_C"/>
</dbReference>
<evidence type="ECO:0000256" key="9">
    <source>
        <dbReference type="PROSITE-ProRule" id="PRU00169"/>
    </source>
</evidence>
<dbReference type="Pfam" id="PF02518">
    <property type="entry name" value="HATPase_c"/>
    <property type="match status" value="1"/>
</dbReference>